<evidence type="ECO:0000313" key="2">
    <source>
        <dbReference type="EMBL" id="KAK7199394.1"/>
    </source>
</evidence>
<dbReference type="AlphaFoldDB" id="A0AAW0F2F4"/>
<feature type="region of interest" description="Disordered" evidence="1">
    <location>
        <begin position="1"/>
        <end position="30"/>
    </location>
</feature>
<feature type="compositionally biased region" description="Polar residues" evidence="1">
    <location>
        <begin position="1"/>
        <end position="11"/>
    </location>
</feature>
<sequence length="154" mass="16643">MGQATQITPRNSPIAKRPTISTQNSFSAHDTWYITDATTDTRPTSRNDSFAPIVIASGPANMDPIRHPAIIEPAKMPLSDEEYPDGFWHSSAPYDQRHRVSPSHAAIVAARSPPGVSGYLVRHVTSVQPQSPPLPSGCGYHTQSAFGTVEQPLS</sequence>
<accession>A0AAW0F2F4</accession>
<dbReference type="Proteomes" id="UP001430356">
    <property type="component" value="Unassembled WGS sequence"/>
</dbReference>
<reference evidence="2 3" key="1">
    <citation type="journal article" date="2021" name="MBio">
        <title>A New Model Trypanosomatid, Novymonas esmeraldas: Genomic Perception of Its 'Candidatus Pandoraea novymonadis' Endosymbiont.</title>
        <authorList>
            <person name="Zakharova A."/>
            <person name="Saura A."/>
            <person name="Butenko A."/>
            <person name="Podesvova L."/>
            <person name="Warmusova S."/>
            <person name="Kostygov A.Y."/>
            <person name="Nenarokova A."/>
            <person name="Lukes J."/>
            <person name="Opperdoes F.R."/>
            <person name="Yurchenko V."/>
        </authorList>
    </citation>
    <scope>NUCLEOTIDE SEQUENCE [LARGE SCALE GENOMIC DNA]</scope>
    <source>
        <strain evidence="2 3">E262AT.01</strain>
    </source>
</reference>
<feature type="compositionally biased region" description="Polar residues" evidence="1">
    <location>
        <begin position="141"/>
        <end position="154"/>
    </location>
</feature>
<protein>
    <submittedName>
        <fullName evidence="2">Uncharacterized protein</fullName>
    </submittedName>
</protein>
<gene>
    <name evidence="2" type="ORF">NESM_000913200</name>
</gene>
<feature type="compositionally biased region" description="Polar residues" evidence="1">
    <location>
        <begin position="19"/>
        <end position="28"/>
    </location>
</feature>
<organism evidence="2 3">
    <name type="scientific">Novymonas esmeraldas</name>
    <dbReference type="NCBI Taxonomy" id="1808958"/>
    <lineage>
        <taxon>Eukaryota</taxon>
        <taxon>Discoba</taxon>
        <taxon>Euglenozoa</taxon>
        <taxon>Kinetoplastea</taxon>
        <taxon>Metakinetoplastina</taxon>
        <taxon>Trypanosomatida</taxon>
        <taxon>Trypanosomatidae</taxon>
        <taxon>Novymonas</taxon>
    </lineage>
</organism>
<comment type="caution">
    <text evidence="2">The sequence shown here is derived from an EMBL/GenBank/DDBJ whole genome shotgun (WGS) entry which is preliminary data.</text>
</comment>
<keyword evidence="3" id="KW-1185">Reference proteome</keyword>
<evidence type="ECO:0000313" key="3">
    <source>
        <dbReference type="Proteomes" id="UP001430356"/>
    </source>
</evidence>
<feature type="region of interest" description="Disordered" evidence="1">
    <location>
        <begin position="127"/>
        <end position="154"/>
    </location>
</feature>
<dbReference type="EMBL" id="JAECZO010000338">
    <property type="protein sequence ID" value="KAK7199394.1"/>
    <property type="molecule type" value="Genomic_DNA"/>
</dbReference>
<name>A0AAW0F2F4_9TRYP</name>
<proteinExistence type="predicted"/>
<evidence type="ECO:0000256" key="1">
    <source>
        <dbReference type="SAM" id="MobiDB-lite"/>
    </source>
</evidence>